<feature type="compositionally biased region" description="Basic and acidic residues" evidence="1">
    <location>
        <begin position="430"/>
        <end position="441"/>
    </location>
</feature>
<accession>A0A3N4HCR8</accession>
<feature type="compositionally biased region" description="Basic and acidic residues" evidence="1">
    <location>
        <begin position="449"/>
        <end position="464"/>
    </location>
</feature>
<feature type="compositionally biased region" description="Acidic residues" evidence="1">
    <location>
        <begin position="592"/>
        <end position="678"/>
    </location>
</feature>
<evidence type="ECO:0000313" key="4">
    <source>
        <dbReference type="Proteomes" id="UP000275078"/>
    </source>
</evidence>
<feature type="compositionally biased region" description="Basic and acidic residues" evidence="1">
    <location>
        <begin position="1243"/>
        <end position="1254"/>
    </location>
</feature>
<organism evidence="3 4">
    <name type="scientific">Ascobolus immersus RN42</name>
    <dbReference type="NCBI Taxonomy" id="1160509"/>
    <lineage>
        <taxon>Eukaryota</taxon>
        <taxon>Fungi</taxon>
        <taxon>Dikarya</taxon>
        <taxon>Ascomycota</taxon>
        <taxon>Pezizomycotina</taxon>
        <taxon>Pezizomycetes</taxon>
        <taxon>Pezizales</taxon>
        <taxon>Ascobolaceae</taxon>
        <taxon>Ascobolus</taxon>
    </lineage>
</organism>
<dbReference type="Proteomes" id="UP000275078">
    <property type="component" value="Unassembled WGS sequence"/>
</dbReference>
<evidence type="ECO:0000259" key="2">
    <source>
        <dbReference type="Pfam" id="PF20149"/>
    </source>
</evidence>
<evidence type="ECO:0000313" key="3">
    <source>
        <dbReference type="EMBL" id="RPA72142.1"/>
    </source>
</evidence>
<name>A0A3N4HCR8_ASCIM</name>
<feature type="compositionally biased region" description="Low complexity" evidence="1">
    <location>
        <begin position="806"/>
        <end position="819"/>
    </location>
</feature>
<dbReference type="EMBL" id="ML119877">
    <property type="protein sequence ID" value="RPA72142.1"/>
    <property type="molecule type" value="Genomic_DNA"/>
</dbReference>
<gene>
    <name evidence="3" type="ORF">BJ508DRAFT_314981</name>
</gene>
<feature type="compositionally biased region" description="Polar residues" evidence="1">
    <location>
        <begin position="1259"/>
        <end position="1275"/>
    </location>
</feature>
<keyword evidence="4" id="KW-1185">Reference proteome</keyword>
<sequence>MSPAIAFRRLRCSENKPNAMVQPSPPCIVITAASSAADRAKAQFIQDRHDSVYSQLRGLINKYKLKQWSSIDNYTWMALMMECRNIVEFDEEILRRLGDFRYPLHRLTIGALHRLILMRMNSEKKDTKVLKSVKNTGVELLDERFARRRIRFFVVDPDNMPAGVTQPARVFPSRRTAADPEPVFESTICSNIVAYPELFVCWNQCFPNRWMTQIFFFPHEHPEAVGARKKVVEINNIESYNTILNGTFPDGAPVYPTLTFKVIMLSAVVSAKDRFNNLSAQEKQLLWKNHLYAVSSFTEWQDSQACLLPPLRTVTMLKLGTNEDRWTRRRWIGDIPSALYNAPKVVENDRRCLKWMGYHRLRFEEESIPWPPAPADDQVVPPFPDGWRWSIIMPRRNDGDFPPREERPKTPGFKIRQTPRKGKTSTTNKTAEKETAEKDTAPDDTPPDTGDKEQEQRRPRDKSQTDSSPKGKRPSTSPRRSPAKDLHDKDEDKDEEEELYATPPSGTTARGAGRPIFASAFQTLGGGYTIEEDVEDSQSHSGHTSFAFDFLLNQAPDEFHENQMEQARVDSLMASAGIGSTWDEHGKVEVLTSEEDEFDYDEGDEEMLGPDEYPDEDEDMRASDDADSDPEEVDEEYDDEYGLYYEEDASLIDSDEDDGDEGELSDAEMTELDDEEDPSGASGPVERRLFEPRVSIDQVLDVPVEELDTFPGVESPPRTERRSNPATRRRRDRRSLSPDVAHQSQRGTPVPFTRGATPTLSLQTPTAARVTRSMSRRQTREPRSPQVPCTPVRPRNQLERLRISSRTPARQPAPADAARSPLEDFGGPEVEERQRRKASMQQIRARFPHRQLSNSSLLTTSKFSSRHVASPTTTLLIARGRRSRRFKRRRITAGRGIAISGRTGSCISGAVGQSNLSTSGTQYEPSQTGSYAIETQVGLASATNGDSAGSENPSKKQKVTKAAVLTSLSPKERKLYKSASHKLWYDVTVFGNLFLNPDNLEKEIYDAWSEASDTFSYHETDLTNPANLPIFKLLATKIVSNRSNKKQQLTTPVCLQFGIFEKRGDQDAVAERVEDLLADRDYLLSDIALFKKPGVRVKWLCSWLAPFVKEIFFKPGMAYHKVPGRFIAMINGPFVCFMFSLVEIILKDFTTGKRVAKRGKKNEQRWPTAFEKHHNTPRKLERYLDWLKRELSDLLNISKDVESDSEHSEVDDMEPEEEHLLDEFHRLQDEAIAKAAAEKVAQKAARKAERDRRRGIVSRQASVLVSPSNVGQNSAEAEGTESPYENQDGGVGESQFVGTA</sequence>
<dbReference type="Pfam" id="PF20149">
    <property type="entry name" value="DUF6532"/>
    <property type="match status" value="1"/>
</dbReference>
<reference evidence="3 4" key="1">
    <citation type="journal article" date="2018" name="Nat. Ecol. Evol.">
        <title>Pezizomycetes genomes reveal the molecular basis of ectomycorrhizal truffle lifestyle.</title>
        <authorList>
            <person name="Murat C."/>
            <person name="Payen T."/>
            <person name="Noel B."/>
            <person name="Kuo A."/>
            <person name="Morin E."/>
            <person name="Chen J."/>
            <person name="Kohler A."/>
            <person name="Krizsan K."/>
            <person name="Balestrini R."/>
            <person name="Da Silva C."/>
            <person name="Montanini B."/>
            <person name="Hainaut M."/>
            <person name="Levati E."/>
            <person name="Barry K.W."/>
            <person name="Belfiori B."/>
            <person name="Cichocki N."/>
            <person name="Clum A."/>
            <person name="Dockter R.B."/>
            <person name="Fauchery L."/>
            <person name="Guy J."/>
            <person name="Iotti M."/>
            <person name="Le Tacon F."/>
            <person name="Lindquist E.A."/>
            <person name="Lipzen A."/>
            <person name="Malagnac F."/>
            <person name="Mello A."/>
            <person name="Molinier V."/>
            <person name="Miyauchi S."/>
            <person name="Poulain J."/>
            <person name="Riccioni C."/>
            <person name="Rubini A."/>
            <person name="Sitrit Y."/>
            <person name="Splivallo R."/>
            <person name="Traeger S."/>
            <person name="Wang M."/>
            <person name="Zifcakova L."/>
            <person name="Wipf D."/>
            <person name="Zambonelli A."/>
            <person name="Paolocci F."/>
            <person name="Nowrousian M."/>
            <person name="Ottonello S."/>
            <person name="Baldrian P."/>
            <person name="Spatafora J.W."/>
            <person name="Henrissat B."/>
            <person name="Nagy L.G."/>
            <person name="Aury J.M."/>
            <person name="Wincker P."/>
            <person name="Grigoriev I.V."/>
            <person name="Bonfante P."/>
            <person name="Martin F.M."/>
        </authorList>
    </citation>
    <scope>NUCLEOTIDE SEQUENCE [LARGE SCALE GENOMIC DNA]</scope>
    <source>
        <strain evidence="3 4">RN42</strain>
    </source>
</reference>
<feature type="region of interest" description="Disordered" evidence="1">
    <location>
        <begin position="394"/>
        <end position="514"/>
    </location>
</feature>
<evidence type="ECO:0000256" key="1">
    <source>
        <dbReference type="SAM" id="MobiDB-lite"/>
    </source>
</evidence>
<feature type="compositionally biased region" description="Polar residues" evidence="1">
    <location>
        <begin position="756"/>
        <end position="766"/>
    </location>
</feature>
<protein>
    <recommendedName>
        <fullName evidence="2">DUF6532 domain-containing protein</fullName>
    </recommendedName>
</protein>
<feature type="region of interest" description="Disordered" evidence="1">
    <location>
        <begin position="592"/>
        <end position="842"/>
    </location>
</feature>
<feature type="compositionally biased region" description="Basic and acidic residues" evidence="1">
    <location>
        <begin position="395"/>
        <end position="409"/>
    </location>
</feature>
<proteinExistence type="predicted"/>
<feature type="region of interest" description="Disordered" evidence="1">
    <location>
        <begin position="1243"/>
        <end position="1300"/>
    </location>
</feature>
<feature type="domain" description="DUF6532" evidence="2">
    <location>
        <begin position="983"/>
        <end position="1176"/>
    </location>
</feature>
<dbReference type="InterPro" id="IPR045341">
    <property type="entry name" value="DUF6532"/>
</dbReference>